<evidence type="ECO:0000256" key="1">
    <source>
        <dbReference type="ARBA" id="ARBA00005254"/>
    </source>
</evidence>
<dbReference type="GO" id="GO:0006635">
    <property type="term" value="P:fatty acid beta-oxidation"/>
    <property type="evidence" value="ECO:0007669"/>
    <property type="project" value="TreeGrafter"/>
</dbReference>
<dbReference type="Gene3D" id="3.90.226.10">
    <property type="entry name" value="2-enoyl-CoA Hydratase, Chain A, domain 1"/>
    <property type="match status" value="1"/>
</dbReference>
<dbReference type="Proteomes" id="UP000198418">
    <property type="component" value="Unassembled WGS sequence"/>
</dbReference>
<dbReference type="CDD" id="cd06558">
    <property type="entry name" value="crotonase-like"/>
    <property type="match status" value="1"/>
</dbReference>
<dbReference type="InterPro" id="IPR029045">
    <property type="entry name" value="ClpP/crotonase-like_dom_sf"/>
</dbReference>
<evidence type="ECO:0000313" key="5">
    <source>
        <dbReference type="Proteomes" id="UP000198418"/>
    </source>
</evidence>
<organism evidence="4 5">
    <name type="scientific">Rhodoblastus acidophilus</name>
    <name type="common">Rhodopseudomonas acidophila</name>
    <dbReference type="NCBI Taxonomy" id="1074"/>
    <lineage>
        <taxon>Bacteria</taxon>
        <taxon>Pseudomonadati</taxon>
        <taxon>Pseudomonadota</taxon>
        <taxon>Alphaproteobacteria</taxon>
        <taxon>Hyphomicrobiales</taxon>
        <taxon>Rhodoblastaceae</taxon>
        <taxon>Rhodoblastus</taxon>
    </lineage>
</organism>
<dbReference type="SUPFAM" id="SSF52096">
    <property type="entry name" value="ClpP/crotonase"/>
    <property type="match status" value="1"/>
</dbReference>
<name>A0A212RWG0_RHOAC</name>
<dbReference type="AlphaFoldDB" id="A0A212RWG0"/>
<dbReference type="InterPro" id="IPR001753">
    <property type="entry name" value="Enoyl-CoA_hydra/iso"/>
</dbReference>
<dbReference type="PROSITE" id="PS00166">
    <property type="entry name" value="ENOYL_COA_HYDRATASE"/>
    <property type="match status" value="1"/>
</dbReference>
<comment type="similarity">
    <text evidence="1 2">Belongs to the enoyl-CoA hydratase/isomerase family.</text>
</comment>
<feature type="region of interest" description="Disordered" evidence="3">
    <location>
        <begin position="29"/>
        <end position="53"/>
    </location>
</feature>
<dbReference type="NCBIfam" id="NF006452">
    <property type="entry name" value="PRK08788.1"/>
    <property type="match status" value="1"/>
</dbReference>
<dbReference type="Pfam" id="PF00378">
    <property type="entry name" value="ECH_1"/>
    <property type="match status" value="1"/>
</dbReference>
<keyword evidence="5" id="KW-1185">Reference proteome</keyword>
<sequence length="338" mass="37043">MTRMVNFSSLPTATPIVGAAAPLLSGQRAARQDLTARQESASPQGGAQPHGAAPLAWLSRPRATLDLSFDARHGAVWCAMRHENSVSWTLPMLREMNAVAEDLRAEARAGETAVKFFIGSSLRPRVFNMGGDLSYFLDRVRARDEDSLRAYAYACCDAIYNNYHGFDAPVVTVALLQGDALGGGLEAALSCQVIIAERGINLGFPEALFHTFPGMGAYSLLARRLDGARAEKLMLSGRMYKSEDFFDMGLIDILTEPGEGRARTQAYVADQAKRQKLLVAMGQVRRRVAPLTLQELRDVTDIWVDSVMSLAPINLRKMEMLALAQDRLFGQTSSQRFG</sequence>
<proteinExistence type="inferred from homology"/>
<dbReference type="GO" id="GO:0003824">
    <property type="term" value="F:catalytic activity"/>
    <property type="evidence" value="ECO:0007669"/>
    <property type="project" value="InterPro"/>
</dbReference>
<dbReference type="PANTHER" id="PTHR11941:SF54">
    <property type="entry name" value="ENOYL-COA HYDRATASE, MITOCHONDRIAL"/>
    <property type="match status" value="1"/>
</dbReference>
<evidence type="ECO:0000256" key="2">
    <source>
        <dbReference type="RuleBase" id="RU003707"/>
    </source>
</evidence>
<dbReference type="InterPro" id="IPR018376">
    <property type="entry name" value="Enoyl-CoA_hyd/isom_CS"/>
</dbReference>
<dbReference type="OrthoDB" id="9802362at2"/>
<evidence type="ECO:0000256" key="3">
    <source>
        <dbReference type="SAM" id="MobiDB-lite"/>
    </source>
</evidence>
<dbReference type="EMBL" id="FYDG01000008">
    <property type="protein sequence ID" value="SNB76913.1"/>
    <property type="molecule type" value="Genomic_DNA"/>
</dbReference>
<protein>
    <submittedName>
        <fullName evidence="4">DSF synthase</fullName>
    </submittedName>
</protein>
<reference evidence="5" key="1">
    <citation type="submission" date="2017-06" db="EMBL/GenBank/DDBJ databases">
        <authorList>
            <person name="Varghese N."/>
            <person name="Submissions S."/>
        </authorList>
    </citation>
    <scope>NUCLEOTIDE SEQUENCE [LARGE SCALE GENOMIC DNA]</scope>
    <source>
        <strain evidence="5">DSM 137</strain>
    </source>
</reference>
<evidence type="ECO:0000313" key="4">
    <source>
        <dbReference type="EMBL" id="SNB76913.1"/>
    </source>
</evidence>
<gene>
    <name evidence="4" type="ORF">SAMN06265338_10848</name>
</gene>
<dbReference type="PANTHER" id="PTHR11941">
    <property type="entry name" value="ENOYL-COA HYDRATASE-RELATED"/>
    <property type="match status" value="1"/>
</dbReference>
<accession>A0A212RWG0</accession>
<dbReference type="Gene3D" id="6.20.390.30">
    <property type="match status" value="1"/>
</dbReference>
<dbReference type="RefSeq" id="WP_158255222.1">
    <property type="nucleotide sequence ID" value="NZ_FYDG01000008.1"/>
</dbReference>